<protein>
    <submittedName>
        <fullName evidence="2">Uncharacterized protein</fullName>
    </submittedName>
</protein>
<organism evidence="2 3">
    <name type="scientific">Mycolicibacterium peregrinum</name>
    <name type="common">Mycobacterium peregrinum</name>
    <dbReference type="NCBI Taxonomy" id="43304"/>
    <lineage>
        <taxon>Bacteria</taxon>
        <taxon>Bacillati</taxon>
        <taxon>Actinomycetota</taxon>
        <taxon>Actinomycetes</taxon>
        <taxon>Mycobacteriales</taxon>
        <taxon>Mycobacteriaceae</taxon>
        <taxon>Mycolicibacterium</taxon>
    </lineage>
</organism>
<keyword evidence="1" id="KW-0812">Transmembrane</keyword>
<gene>
    <name evidence="2" type="ORF">A5779_06170</name>
</gene>
<proteinExistence type="predicted"/>
<reference evidence="3" key="1">
    <citation type="submission" date="2016-06" db="EMBL/GenBank/DDBJ databases">
        <authorList>
            <person name="Sutton G."/>
            <person name="Brinkac L."/>
            <person name="Sanka R."/>
            <person name="Adams M."/>
            <person name="Lau E."/>
            <person name="Mehaffy C."/>
            <person name="Tameris M."/>
            <person name="Hatherill M."/>
            <person name="Hanekom W."/>
            <person name="Mahomed H."/>
            <person name="Mcshane H."/>
        </authorList>
    </citation>
    <scope>NUCLEOTIDE SEQUENCE [LARGE SCALE GENOMIC DNA]</scope>
    <source>
        <strain evidence="3">852002-10433_SCH5171157</strain>
    </source>
</reference>
<dbReference type="OrthoDB" id="4640911at2"/>
<keyword evidence="1" id="KW-1133">Transmembrane helix</keyword>
<name>A0A1A0VMJ7_MYCPR</name>
<feature type="transmembrane region" description="Helical" evidence="1">
    <location>
        <begin position="28"/>
        <end position="48"/>
    </location>
</feature>
<accession>A0A1A0VMJ7</accession>
<dbReference type="Proteomes" id="UP000094008">
    <property type="component" value="Unassembled WGS sequence"/>
</dbReference>
<feature type="transmembrane region" description="Helical" evidence="1">
    <location>
        <begin position="102"/>
        <end position="123"/>
    </location>
</feature>
<keyword evidence="1" id="KW-0472">Membrane</keyword>
<evidence type="ECO:0000313" key="3">
    <source>
        <dbReference type="Proteomes" id="UP000094008"/>
    </source>
</evidence>
<evidence type="ECO:0000256" key="1">
    <source>
        <dbReference type="SAM" id="Phobius"/>
    </source>
</evidence>
<dbReference type="RefSeq" id="WP_064886470.1">
    <property type="nucleotide sequence ID" value="NZ_LZSY01000159.1"/>
</dbReference>
<sequence length="129" mass="13802">MITDLLLVAAGAAAGAPAAVYLYRNADRWRIIAINSVVCALLGCLTALQTTMDSPPPVLLVGEGLLVTAAPITTVLLPLAAIDPRGYPWQTIRRTARTLALTAMYCSAFAMIGYLSVYVFAGVQYKLKW</sequence>
<evidence type="ECO:0000313" key="2">
    <source>
        <dbReference type="EMBL" id="OBB84477.1"/>
    </source>
</evidence>
<dbReference type="EMBL" id="LZSY01000159">
    <property type="protein sequence ID" value="OBB84477.1"/>
    <property type="molecule type" value="Genomic_DNA"/>
</dbReference>
<comment type="caution">
    <text evidence="2">The sequence shown here is derived from an EMBL/GenBank/DDBJ whole genome shotgun (WGS) entry which is preliminary data.</text>
</comment>
<dbReference type="AlphaFoldDB" id="A0A1A0VMJ7"/>
<feature type="transmembrane region" description="Helical" evidence="1">
    <location>
        <begin position="60"/>
        <end position="82"/>
    </location>
</feature>